<comment type="caution">
    <text evidence="9">The sequence shown here is derived from an EMBL/GenBank/DDBJ whole genome shotgun (WGS) entry which is preliminary data.</text>
</comment>
<dbReference type="InterPro" id="IPR042175">
    <property type="entry name" value="Cell/Rod_MreC_2"/>
</dbReference>
<feature type="transmembrane region" description="Helical" evidence="7">
    <location>
        <begin position="12"/>
        <end position="34"/>
    </location>
</feature>
<dbReference type="PANTHER" id="PTHR34138">
    <property type="entry name" value="CELL SHAPE-DETERMINING PROTEIN MREC"/>
    <property type="match status" value="1"/>
</dbReference>
<dbReference type="Gene3D" id="2.40.10.350">
    <property type="entry name" value="Rod shape-determining protein MreC, domain 2"/>
    <property type="match status" value="1"/>
</dbReference>
<proteinExistence type="inferred from homology"/>
<evidence type="ECO:0000313" key="10">
    <source>
        <dbReference type="Proteomes" id="UP000226429"/>
    </source>
</evidence>
<evidence type="ECO:0000256" key="3">
    <source>
        <dbReference type="ARBA" id="ARBA00022960"/>
    </source>
</evidence>
<evidence type="ECO:0000256" key="6">
    <source>
        <dbReference type="SAM" id="Coils"/>
    </source>
</evidence>
<sequence>MKLLFNRGKTSLGLRLGFFVILSLVLILLDYHHYLSSVRRFLNNAVAPLQYVIDAPIQLFHQVSNNLVTRKKIQSENAMLRTQQVLLQAKLQRFAALESENRQLSQLLAATEHLKKQRFQLARLLLVNADPLLNEVILDKGQSDGVKVGQPVLDANGVMGQVISINLLSSRVLLLTDFRSAIPVQDVRSDARGILVGRGRLAKLLLKDIPSTVDIKVNDLLVTSGLGGRYPAGYPVGVVSVLNTNVATQFASVEVDPSAQLNRNRPVLLIWPANPAVEKTVSAKKAIKTPLHPVKQ</sequence>
<dbReference type="NCBIfam" id="TIGR00219">
    <property type="entry name" value="mreC"/>
    <property type="match status" value="1"/>
</dbReference>
<keyword evidence="7" id="KW-0472">Membrane</keyword>
<reference evidence="9 10" key="1">
    <citation type="journal article" date="2017" name="Int. J. Syst. Evol. Microbiol.">
        <title>Aquarickettsiella crustaci n. gen. n. sp. (Gammaproteobacteria: Legionellales: Coxiellaceae); a bacterial pathogen of the freshwater crustacean: Gammarus fossarum (Malacostraca: Amphipoda).</title>
        <authorList>
            <person name="Bojko J."/>
            <person name="Dunn A.M."/>
            <person name="Stebbing P.D."/>
            <person name="Van Aerle R."/>
            <person name="Bacela-Spychalska K."/>
            <person name="Bean T.P."/>
            <person name="Stentiford G.D."/>
        </authorList>
    </citation>
    <scope>NUCLEOTIDE SEQUENCE [LARGE SCALE GENOMIC DNA]</scope>
    <source>
        <strain evidence="9">RA15029</strain>
    </source>
</reference>
<evidence type="ECO:0000256" key="4">
    <source>
        <dbReference type="ARBA" id="ARBA00032089"/>
    </source>
</evidence>
<gene>
    <name evidence="9" type="ORF">CFE62_001095</name>
</gene>
<dbReference type="EMBL" id="NMOS02000002">
    <property type="protein sequence ID" value="RDH40988.1"/>
    <property type="molecule type" value="Genomic_DNA"/>
</dbReference>
<keyword evidence="6" id="KW-0175">Coiled coil</keyword>
<dbReference type="GO" id="GO:0005886">
    <property type="term" value="C:plasma membrane"/>
    <property type="evidence" value="ECO:0007669"/>
    <property type="project" value="TreeGrafter"/>
</dbReference>
<dbReference type="Proteomes" id="UP000226429">
    <property type="component" value="Unassembled WGS sequence"/>
</dbReference>
<comment type="function">
    <text evidence="5">Involved in formation and maintenance of cell shape.</text>
</comment>
<keyword evidence="7" id="KW-0812">Transmembrane</keyword>
<feature type="coiled-coil region" evidence="6">
    <location>
        <begin position="87"/>
        <end position="117"/>
    </location>
</feature>
<dbReference type="AlphaFoldDB" id="A0A370CJG8"/>
<keyword evidence="3 5" id="KW-0133">Cell shape</keyword>
<evidence type="ECO:0000256" key="7">
    <source>
        <dbReference type="SAM" id="Phobius"/>
    </source>
</evidence>
<keyword evidence="7" id="KW-1133">Transmembrane helix</keyword>
<evidence type="ECO:0000256" key="1">
    <source>
        <dbReference type="ARBA" id="ARBA00009369"/>
    </source>
</evidence>
<dbReference type="PIRSF" id="PIRSF038471">
    <property type="entry name" value="MreC"/>
    <property type="match status" value="1"/>
</dbReference>
<evidence type="ECO:0000256" key="5">
    <source>
        <dbReference type="PIRNR" id="PIRNR038471"/>
    </source>
</evidence>
<evidence type="ECO:0000259" key="8">
    <source>
        <dbReference type="Pfam" id="PF04085"/>
    </source>
</evidence>
<evidence type="ECO:0000256" key="2">
    <source>
        <dbReference type="ARBA" id="ARBA00013855"/>
    </source>
</evidence>
<keyword evidence="10" id="KW-1185">Reference proteome</keyword>
<dbReference type="Gene3D" id="2.40.10.340">
    <property type="entry name" value="Rod shape-determining protein MreC, domain 1"/>
    <property type="match status" value="1"/>
</dbReference>
<dbReference type="Pfam" id="PF04085">
    <property type="entry name" value="MreC"/>
    <property type="match status" value="1"/>
</dbReference>
<feature type="domain" description="Rod shape-determining protein MreC beta-barrel core" evidence="8">
    <location>
        <begin position="128"/>
        <end position="271"/>
    </location>
</feature>
<dbReference type="InterPro" id="IPR055342">
    <property type="entry name" value="MreC_beta-barrel_core"/>
</dbReference>
<protein>
    <recommendedName>
        <fullName evidence="2 5">Cell shape-determining protein MreC</fullName>
    </recommendedName>
    <alternativeName>
        <fullName evidence="4 5">Cell shape protein MreC</fullName>
    </alternativeName>
</protein>
<reference evidence="9 10" key="2">
    <citation type="journal article" date="2018" name="J. Invertebr. Pathol.">
        <title>'Candidatus Aquirickettsiella gammari' (Gammaproteobacteria: Legionellales: Coxiellaceae): A bacterial pathogen of the freshwater crustacean Gammarus fossarum (Malacostraca: Amphipoda).</title>
        <authorList>
            <person name="Bojko J."/>
            <person name="Dunn A.M."/>
            <person name="Stebbing P.D."/>
            <person name="van Aerle R."/>
            <person name="Bacela-Spychalska K."/>
            <person name="Bean T.P."/>
            <person name="Urrutia A."/>
            <person name="Stentiford G.D."/>
        </authorList>
    </citation>
    <scope>NUCLEOTIDE SEQUENCE [LARGE SCALE GENOMIC DNA]</scope>
    <source>
        <strain evidence="9">RA15029</strain>
    </source>
</reference>
<accession>A0A370CJG8</accession>
<evidence type="ECO:0000313" key="9">
    <source>
        <dbReference type="EMBL" id="RDH40988.1"/>
    </source>
</evidence>
<dbReference type="GO" id="GO:0008360">
    <property type="term" value="P:regulation of cell shape"/>
    <property type="evidence" value="ECO:0007669"/>
    <property type="project" value="UniProtKB-KW"/>
</dbReference>
<dbReference type="PANTHER" id="PTHR34138:SF1">
    <property type="entry name" value="CELL SHAPE-DETERMINING PROTEIN MREC"/>
    <property type="match status" value="1"/>
</dbReference>
<dbReference type="InterPro" id="IPR007221">
    <property type="entry name" value="MreC"/>
</dbReference>
<dbReference type="InterPro" id="IPR042177">
    <property type="entry name" value="Cell/Rod_1"/>
</dbReference>
<comment type="similarity">
    <text evidence="1 5">Belongs to the MreC family.</text>
</comment>
<name>A0A370CJG8_9COXI</name>
<organism evidence="9 10">
    <name type="scientific">Candidatus Aquirickettsiella gammari</name>
    <dbReference type="NCBI Taxonomy" id="2016198"/>
    <lineage>
        <taxon>Bacteria</taxon>
        <taxon>Pseudomonadati</taxon>
        <taxon>Pseudomonadota</taxon>
        <taxon>Gammaproteobacteria</taxon>
        <taxon>Legionellales</taxon>
        <taxon>Coxiellaceae</taxon>
        <taxon>Candidatus Aquirickettsiella</taxon>
    </lineage>
</organism>